<dbReference type="GO" id="GO:0003676">
    <property type="term" value="F:nucleic acid binding"/>
    <property type="evidence" value="ECO:0007669"/>
    <property type="project" value="InterPro"/>
</dbReference>
<reference evidence="1 2" key="1">
    <citation type="journal article" date="2018" name="Nat. Ecol. Evol.">
        <title>Pezizomycetes genomes reveal the molecular basis of ectomycorrhizal truffle lifestyle.</title>
        <authorList>
            <person name="Murat C."/>
            <person name="Payen T."/>
            <person name="Noel B."/>
            <person name="Kuo A."/>
            <person name="Morin E."/>
            <person name="Chen J."/>
            <person name="Kohler A."/>
            <person name="Krizsan K."/>
            <person name="Balestrini R."/>
            <person name="Da Silva C."/>
            <person name="Montanini B."/>
            <person name="Hainaut M."/>
            <person name="Levati E."/>
            <person name="Barry K.W."/>
            <person name="Belfiori B."/>
            <person name="Cichocki N."/>
            <person name="Clum A."/>
            <person name="Dockter R.B."/>
            <person name="Fauchery L."/>
            <person name="Guy J."/>
            <person name="Iotti M."/>
            <person name="Le Tacon F."/>
            <person name="Lindquist E.A."/>
            <person name="Lipzen A."/>
            <person name="Malagnac F."/>
            <person name="Mello A."/>
            <person name="Molinier V."/>
            <person name="Miyauchi S."/>
            <person name="Poulain J."/>
            <person name="Riccioni C."/>
            <person name="Rubini A."/>
            <person name="Sitrit Y."/>
            <person name="Splivallo R."/>
            <person name="Traeger S."/>
            <person name="Wang M."/>
            <person name="Zifcakova L."/>
            <person name="Wipf D."/>
            <person name="Zambonelli A."/>
            <person name="Paolocci F."/>
            <person name="Nowrousian M."/>
            <person name="Ottonello S."/>
            <person name="Baldrian P."/>
            <person name="Spatafora J.W."/>
            <person name="Henrissat B."/>
            <person name="Nagy L.G."/>
            <person name="Aury J.M."/>
            <person name="Wincker P."/>
            <person name="Grigoriev I.V."/>
            <person name="Bonfante P."/>
            <person name="Martin F.M."/>
        </authorList>
    </citation>
    <scope>NUCLEOTIDE SEQUENCE [LARGE SCALE GENOMIC DNA]</scope>
    <source>
        <strain evidence="1 2">120613-1</strain>
    </source>
</reference>
<evidence type="ECO:0008006" key="3">
    <source>
        <dbReference type="Google" id="ProtNLM"/>
    </source>
</evidence>
<keyword evidence="2" id="KW-1185">Reference proteome</keyword>
<dbReference type="Proteomes" id="UP000276215">
    <property type="component" value="Unassembled WGS sequence"/>
</dbReference>
<evidence type="ECO:0000313" key="1">
    <source>
        <dbReference type="EMBL" id="RPB05242.1"/>
    </source>
</evidence>
<dbReference type="InterPro" id="IPR036397">
    <property type="entry name" value="RNaseH_sf"/>
</dbReference>
<name>A0A3N4K7K7_9PEZI</name>
<dbReference type="AlphaFoldDB" id="A0A3N4K7K7"/>
<dbReference type="OrthoDB" id="4843387at2759"/>
<dbReference type="Gene3D" id="3.30.420.10">
    <property type="entry name" value="Ribonuclease H-like superfamily/Ribonuclease H"/>
    <property type="match status" value="1"/>
</dbReference>
<sequence>MSITYLRVDHDLQYTKGIITFNWPSRSPDLNQIKQLWDNFKDEIAMYLFMSASQETVEQAKATLVKVWREFPQELIDRHCQSFHEKLNSCIIHGGNNNFDG</sequence>
<gene>
    <name evidence="1" type="ORF">L873DRAFT_1798234</name>
</gene>
<organism evidence="1 2">
    <name type="scientific">Choiromyces venosus 120613-1</name>
    <dbReference type="NCBI Taxonomy" id="1336337"/>
    <lineage>
        <taxon>Eukaryota</taxon>
        <taxon>Fungi</taxon>
        <taxon>Dikarya</taxon>
        <taxon>Ascomycota</taxon>
        <taxon>Pezizomycotina</taxon>
        <taxon>Pezizomycetes</taxon>
        <taxon>Pezizales</taxon>
        <taxon>Tuberaceae</taxon>
        <taxon>Choiromyces</taxon>
    </lineage>
</organism>
<proteinExistence type="predicted"/>
<dbReference type="EMBL" id="ML120354">
    <property type="protein sequence ID" value="RPB05242.1"/>
    <property type="molecule type" value="Genomic_DNA"/>
</dbReference>
<protein>
    <recommendedName>
        <fullName evidence="3">Tc1-like transposase DDE domain-containing protein</fullName>
    </recommendedName>
</protein>
<evidence type="ECO:0000313" key="2">
    <source>
        <dbReference type="Proteomes" id="UP000276215"/>
    </source>
</evidence>
<accession>A0A3N4K7K7</accession>